<dbReference type="OrthoDB" id="185373at2759"/>
<reference evidence="3" key="1">
    <citation type="submission" date="2020-09" db="EMBL/GenBank/DDBJ databases">
        <title>Genome-Enabled Discovery of Anthraquinone Biosynthesis in Senna tora.</title>
        <authorList>
            <person name="Kang S.-H."/>
            <person name="Pandey R.P."/>
            <person name="Lee C.-M."/>
            <person name="Sim J.-S."/>
            <person name="Jeong J.-T."/>
            <person name="Choi B.-S."/>
            <person name="Jung M."/>
            <person name="Ginzburg D."/>
            <person name="Zhao K."/>
            <person name="Won S.Y."/>
            <person name="Oh T.-J."/>
            <person name="Yu Y."/>
            <person name="Kim N.-H."/>
            <person name="Lee O.R."/>
            <person name="Lee T.-H."/>
            <person name="Bashyal P."/>
            <person name="Kim T.-S."/>
            <person name="Lee W.-H."/>
            <person name="Kawkins C."/>
            <person name="Kim C.-K."/>
            <person name="Kim J.S."/>
            <person name="Ahn B.O."/>
            <person name="Rhee S.Y."/>
            <person name="Sohng J.K."/>
        </authorList>
    </citation>
    <scope>NUCLEOTIDE SEQUENCE</scope>
    <source>
        <tissue evidence="3">Leaf</tissue>
    </source>
</reference>
<organism evidence="3 4">
    <name type="scientific">Senna tora</name>
    <dbReference type="NCBI Taxonomy" id="362788"/>
    <lineage>
        <taxon>Eukaryota</taxon>
        <taxon>Viridiplantae</taxon>
        <taxon>Streptophyta</taxon>
        <taxon>Embryophyta</taxon>
        <taxon>Tracheophyta</taxon>
        <taxon>Spermatophyta</taxon>
        <taxon>Magnoliopsida</taxon>
        <taxon>eudicotyledons</taxon>
        <taxon>Gunneridae</taxon>
        <taxon>Pentapetalae</taxon>
        <taxon>rosids</taxon>
        <taxon>fabids</taxon>
        <taxon>Fabales</taxon>
        <taxon>Fabaceae</taxon>
        <taxon>Caesalpinioideae</taxon>
        <taxon>Cassia clade</taxon>
        <taxon>Senna</taxon>
    </lineage>
</organism>
<feature type="repeat" description="PPR" evidence="2">
    <location>
        <begin position="218"/>
        <end position="252"/>
    </location>
</feature>
<dbReference type="AlphaFoldDB" id="A0A835CDU3"/>
<feature type="repeat" description="PPR" evidence="2">
    <location>
        <begin position="183"/>
        <end position="217"/>
    </location>
</feature>
<dbReference type="Proteomes" id="UP000634136">
    <property type="component" value="Unassembled WGS sequence"/>
</dbReference>
<name>A0A835CDU3_9FABA</name>
<sequence length="520" mass="60621">MENLVTQSHTHLLHLHLHLHPKCRIAKAWNTLFLVAPLRKPFAKFLSLTTQVRRSSINFSPTDTFQDSTSVKHKTLLVETYHEHRRLKTLLQKLQKRHSSPLQILSEDGDWSKDHFWTVVRFLKHASRSKEILQVFDMWKSIEESRINELNFNKIICALSEEGMMEEAVSALQEMKIHELKPSLETYNPIIQGYSLEGKFNDALHYLGEMKAFGLVPDTETYDSLIQGYGKFKMYDEMGMCVKKMELDGCSPDHITYNILIREYSKGGLLQRMERVYQRMLSKRMLLQSSTLVAMLEAYARFGIVIKMEKIYRKLLSSETPLKDNLIRKLAEVYIGNYMYSRLEDLGLDLRSTFGGTELIWYLRLLSYACLLSRKGMDIILQEMQEAKVHWNVTVANIIMVAYVKMNDFTRLRILLSQLPTHRVKPDIVTIGILFDATRMGFDGSGVLETWRRMGYLYRVVEIETDPLFLAAFGKGHFLKTCEEVYSSLHPKDREKKTWTYDSLIDLVSEHIEGYKKQQS</sequence>
<dbReference type="Pfam" id="PF13041">
    <property type="entry name" value="PPR_2"/>
    <property type="match status" value="2"/>
</dbReference>
<evidence type="ECO:0000313" key="3">
    <source>
        <dbReference type="EMBL" id="KAF7837060.1"/>
    </source>
</evidence>
<accession>A0A835CDU3</accession>
<dbReference type="EMBL" id="JAAIUW010000003">
    <property type="protein sequence ID" value="KAF7837060.1"/>
    <property type="molecule type" value="Genomic_DNA"/>
</dbReference>
<protein>
    <submittedName>
        <fullName evidence="3">Pentatricopeptide repeat-containing protein</fullName>
    </submittedName>
</protein>
<dbReference type="PANTHER" id="PTHR47493:SF3">
    <property type="entry name" value="PENTACOTRIPEPTIDE-REPEAT REGION OF PRORP DOMAIN-CONTAINING PROTEIN"/>
    <property type="match status" value="1"/>
</dbReference>
<evidence type="ECO:0000256" key="1">
    <source>
        <dbReference type="ARBA" id="ARBA00022737"/>
    </source>
</evidence>
<dbReference type="NCBIfam" id="TIGR00756">
    <property type="entry name" value="PPR"/>
    <property type="match status" value="4"/>
</dbReference>
<feature type="repeat" description="PPR" evidence="2">
    <location>
        <begin position="148"/>
        <end position="182"/>
    </location>
</feature>
<gene>
    <name evidence="3" type="ORF">G2W53_005542</name>
</gene>
<dbReference type="Gene3D" id="1.25.40.10">
    <property type="entry name" value="Tetratricopeptide repeat domain"/>
    <property type="match status" value="3"/>
</dbReference>
<dbReference type="PROSITE" id="PS51375">
    <property type="entry name" value="PPR"/>
    <property type="match status" value="4"/>
</dbReference>
<evidence type="ECO:0000256" key="2">
    <source>
        <dbReference type="PROSITE-ProRule" id="PRU00708"/>
    </source>
</evidence>
<proteinExistence type="predicted"/>
<dbReference type="PANTHER" id="PTHR47493">
    <property type="entry name" value="OS08G0520200 PROTEIN"/>
    <property type="match status" value="1"/>
</dbReference>
<keyword evidence="4" id="KW-1185">Reference proteome</keyword>
<feature type="repeat" description="PPR" evidence="2">
    <location>
        <begin position="253"/>
        <end position="287"/>
    </location>
</feature>
<comment type="caution">
    <text evidence="3">The sequence shown here is derived from an EMBL/GenBank/DDBJ whole genome shotgun (WGS) entry which is preliminary data.</text>
</comment>
<dbReference type="InterPro" id="IPR011990">
    <property type="entry name" value="TPR-like_helical_dom_sf"/>
</dbReference>
<dbReference type="InterPro" id="IPR002885">
    <property type="entry name" value="PPR_rpt"/>
</dbReference>
<keyword evidence="1" id="KW-0677">Repeat</keyword>
<evidence type="ECO:0000313" key="4">
    <source>
        <dbReference type="Proteomes" id="UP000634136"/>
    </source>
</evidence>